<name>A0A432GE33_9DELT</name>
<comment type="caution">
    <text evidence="1">The sequence shown here is derived from an EMBL/GenBank/DDBJ whole genome shotgun (WGS) entry which is preliminary data.</text>
</comment>
<dbReference type="Proteomes" id="UP000286801">
    <property type="component" value="Unassembled WGS sequence"/>
</dbReference>
<dbReference type="AlphaFoldDB" id="A0A432GE33"/>
<organism evidence="1 2">
    <name type="scientific">SAR324 cluster bacterium</name>
    <dbReference type="NCBI Taxonomy" id="2024889"/>
    <lineage>
        <taxon>Bacteria</taxon>
        <taxon>Deltaproteobacteria</taxon>
        <taxon>SAR324 cluster</taxon>
    </lineage>
</organism>
<reference evidence="1 2" key="1">
    <citation type="submission" date="2018-06" db="EMBL/GenBank/DDBJ databases">
        <title>Combined omics and stable isotope probing to characterize newly discovered Mariana Back-Arc vent microbial communities.</title>
        <authorList>
            <person name="Trembath-Reichert E."/>
            <person name="Huber J.A."/>
        </authorList>
    </citation>
    <scope>NUCLEOTIDE SEQUENCE [LARGE SCALE GENOMIC DNA]</scope>
    <source>
        <strain evidence="1">MAG 63_1</strain>
    </source>
</reference>
<sequence length="219" mass="26349">MFRLRFQGVRIQLHWNKIIQKILEFLIRRLLLKGDSLFKAQPYLRQEKQTLLDKSSGRRIIYFTFRTLHFLDWFAPIDSALERSFPGKYEVFYIDFSTTLHRIGKGFEYLHFRQQVEERLLQLNISPLRHFSHEELSEYTSFPDADVHVTCESIRQETFSVPERIYLPHYALPKAIDIGLPENIRFNHVFLPTRPPYTYKQLEQKFQEEIKVHSVGYPK</sequence>
<protein>
    <submittedName>
        <fullName evidence="1">Uncharacterized protein</fullName>
    </submittedName>
</protein>
<evidence type="ECO:0000313" key="1">
    <source>
        <dbReference type="EMBL" id="RTZ81775.1"/>
    </source>
</evidence>
<proteinExistence type="predicted"/>
<dbReference type="EMBL" id="QNZL01000011">
    <property type="protein sequence ID" value="RTZ81775.1"/>
    <property type="molecule type" value="Genomic_DNA"/>
</dbReference>
<accession>A0A432GE33</accession>
<gene>
    <name evidence="1" type="ORF">DSY97_00270</name>
</gene>
<evidence type="ECO:0000313" key="2">
    <source>
        <dbReference type="Proteomes" id="UP000286801"/>
    </source>
</evidence>
<feature type="non-terminal residue" evidence="1">
    <location>
        <position position="219"/>
    </location>
</feature>